<gene>
    <name evidence="4" type="ORF">PQJ73_10040</name>
</gene>
<evidence type="ECO:0000313" key="5">
    <source>
        <dbReference type="Proteomes" id="UP001165652"/>
    </source>
</evidence>
<keyword evidence="1 3" id="KW-0732">Signal</keyword>
<dbReference type="InterPro" id="IPR019207">
    <property type="entry name" value="DUF2092"/>
</dbReference>
<reference evidence="4" key="2">
    <citation type="submission" date="2023-02" db="EMBL/GenBank/DDBJ databases">
        <authorList>
            <person name="Rayyan A."/>
            <person name="Meyer T."/>
            <person name="Kyndt J.A."/>
        </authorList>
    </citation>
    <scope>NUCLEOTIDE SEQUENCE</scope>
    <source>
        <strain evidence="4">DSM 9987</strain>
    </source>
</reference>
<proteinExistence type="predicted"/>
<protein>
    <submittedName>
        <fullName evidence="4">DUF2092 domain-containing protein</fullName>
    </submittedName>
</protein>
<evidence type="ECO:0000256" key="1">
    <source>
        <dbReference type="ARBA" id="ARBA00022729"/>
    </source>
</evidence>
<accession>A0ABT5JAE0</accession>
<evidence type="ECO:0000256" key="2">
    <source>
        <dbReference type="SAM" id="MobiDB-lite"/>
    </source>
</evidence>
<feature type="signal peptide" evidence="3">
    <location>
        <begin position="1"/>
        <end position="35"/>
    </location>
</feature>
<keyword evidence="5" id="KW-1185">Reference proteome</keyword>
<evidence type="ECO:0000256" key="3">
    <source>
        <dbReference type="SAM" id="SignalP"/>
    </source>
</evidence>
<dbReference type="Proteomes" id="UP001165652">
    <property type="component" value="Unassembled WGS sequence"/>
</dbReference>
<comment type="caution">
    <text evidence="4">The sequence shown here is derived from an EMBL/GenBank/DDBJ whole genome shotgun (WGS) entry which is preliminary data.</text>
</comment>
<feature type="chain" id="PRO_5045722106" evidence="3">
    <location>
        <begin position="36"/>
        <end position="285"/>
    </location>
</feature>
<feature type="region of interest" description="Disordered" evidence="2">
    <location>
        <begin position="40"/>
        <end position="62"/>
    </location>
</feature>
<name>A0ABT5JAE0_RHOTP</name>
<dbReference type="RefSeq" id="WP_272776867.1">
    <property type="nucleotide sequence ID" value="NZ_JAQQLI010000012.1"/>
</dbReference>
<sequence length="285" mass="30093">MIPMFRRLVPRRFSPDLAALAAVLLVVAGVAPAGAASPGAAPGAPPAAAAPPSGTAPPADPVDPAALAALDRMAAHLAGLRAFEVEATYAFDIVARTGQTVTVDGTVRYLVRRPDRLAATVANDLFARTYLYDGKTLTIASPAEPYYAQVPARPTLRDMLAGVAAEHAIELPSADLVDLGTAEPPSKGITGAFRVGTATVGGVAAEHYAFRSRDRDWEVWIAAGDTPRPLKLTLIDRAQPSRPRYTATLAWTERTDIPDQAFVFTPRPDQTPIAILRLGRTQGSN</sequence>
<reference evidence="4" key="1">
    <citation type="journal article" date="2023" name="Microbiol Resour">
        <title>Genome Sequences of Rhodoplanes serenus and Two Thermotolerant Strains, Rhodoplanes tepidamans and 'Rhodoplanes cryptolactis,' Further Refine the Genus.</title>
        <authorList>
            <person name="Rayyan A.A."/>
            <person name="Kyndt J.A."/>
        </authorList>
    </citation>
    <scope>NUCLEOTIDE SEQUENCE</scope>
    <source>
        <strain evidence="4">DSM 9987</strain>
    </source>
</reference>
<organism evidence="4 5">
    <name type="scientific">Rhodoplanes tepidamans</name>
    <name type="common">Rhodoplanes cryptolactis</name>
    <dbReference type="NCBI Taxonomy" id="200616"/>
    <lineage>
        <taxon>Bacteria</taxon>
        <taxon>Pseudomonadati</taxon>
        <taxon>Pseudomonadota</taxon>
        <taxon>Alphaproteobacteria</taxon>
        <taxon>Hyphomicrobiales</taxon>
        <taxon>Nitrobacteraceae</taxon>
        <taxon>Rhodoplanes</taxon>
    </lineage>
</organism>
<dbReference type="SUPFAM" id="SSF89392">
    <property type="entry name" value="Prokaryotic lipoproteins and lipoprotein localization factors"/>
    <property type="match status" value="1"/>
</dbReference>
<evidence type="ECO:0000313" key="4">
    <source>
        <dbReference type="EMBL" id="MDC7786020.1"/>
    </source>
</evidence>
<feature type="compositionally biased region" description="Pro residues" evidence="2">
    <location>
        <begin position="43"/>
        <end position="61"/>
    </location>
</feature>
<dbReference type="Pfam" id="PF09865">
    <property type="entry name" value="DUF2092"/>
    <property type="match status" value="1"/>
</dbReference>
<dbReference type="EMBL" id="JAQQLI010000012">
    <property type="protein sequence ID" value="MDC7786020.1"/>
    <property type="molecule type" value="Genomic_DNA"/>
</dbReference>
<dbReference type="InterPro" id="IPR029046">
    <property type="entry name" value="LolA/LolB/LppX"/>
</dbReference>